<proteinExistence type="predicted"/>
<dbReference type="EMBL" id="KI680606">
    <property type="protein sequence ID" value="ETL89041.1"/>
    <property type="molecule type" value="Genomic_DNA"/>
</dbReference>
<protein>
    <submittedName>
        <fullName evidence="1">Uncharacterized protein</fullName>
    </submittedName>
</protein>
<evidence type="ECO:0000313" key="1">
    <source>
        <dbReference type="EMBL" id="ETL89041.1"/>
    </source>
</evidence>
<dbReference type="Proteomes" id="UP000054423">
    <property type="component" value="Unassembled WGS sequence"/>
</dbReference>
<accession>W2KV24</accession>
<gene>
    <name evidence="1" type="ORF">L917_11952</name>
</gene>
<sequence>MLPKRDTKVSPDMVALRRECKGKLLFIDCRSQTSAHSNIALSGGFEVLDYYKNTNIMCMGIEIENDPEYL</sequence>
<dbReference type="OrthoDB" id="271628at2759"/>
<organism evidence="1">
    <name type="scientific">Phytophthora nicotianae</name>
    <name type="common">Potato buckeye rot agent</name>
    <name type="synonym">Phytophthora parasitica</name>
    <dbReference type="NCBI Taxonomy" id="4792"/>
    <lineage>
        <taxon>Eukaryota</taxon>
        <taxon>Sar</taxon>
        <taxon>Stramenopiles</taxon>
        <taxon>Oomycota</taxon>
        <taxon>Peronosporomycetes</taxon>
        <taxon>Peronosporales</taxon>
        <taxon>Peronosporaceae</taxon>
        <taxon>Phytophthora</taxon>
    </lineage>
</organism>
<reference evidence="1" key="1">
    <citation type="submission" date="2013-11" db="EMBL/GenBank/DDBJ databases">
        <title>The Genome Sequence of Phytophthora parasitica CHvinca01.</title>
        <authorList>
            <consortium name="The Broad Institute Genomics Platform"/>
            <person name="Russ C."/>
            <person name="Tyler B."/>
            <person name="Panabieres F."/>
            <person name="Shan W."/>
            <person name="Tripathy S."/>
            <person name="Grunwald N."/>
            <person name="Machado M."/>
            <person name="Johnson C.S."/>
            <person name="Arredondo F."/>
            <person name="Hong C."/>
            <person name="Coffey M."/>
            <person name="Young S.K."/>
            <person name="Zeng Q."/>
            <person name="Gargeya S."/>
            <person name="Fitzgerald M."/>
            <person name="Abouelleil A."/>
            <person name="Alvarado L."/>
            <person name="Chapman S.B."/>
            <person name="Gainer-Dewar J."/>
            <person name="Goldberg J."/>
            <person name="Griggs A."/>
            <person name="Gujja S."/>
            <person name="Hansen M."/>
            <person name="Howarth C."/>
            <person name="Imamovic A."/>
            <person name="Ireland A."/>
            <person name="Larimer J."/>
            <person name="McCowan C."/>
            <person name="Murphy C."/>
            <person name="Pearson M."/>
            <person name="Poon T.W."/>
            <person name="Priest M."/>
            <person name="Roberts A."/>
            <person name="Saif S."/>
            <person name="Shea T."/>
            <person name="Sykes S."/>
            <person name="Wortman J."/>
            <person name="Nusbaum C."/>
            <person name="Birren B."/>
        </authorList>
    </citation>
    <scope>NUCLEOTIDE SEQUENCE [LARGE SCALE GENOMIC DNA]</scope>
    <source>
        <strain evidence="1">CHvinca01</strain>
    </source>
</reference>
<dbReference type="AlphaFoldDB" id="W2KV24"/>
<name>W2KV24_PHYNI</name>